<name>A0AAN9NAA7_PHACN</name>
<keyword evidence="3" id="KW-0489">Methyltransferase</keyword>
<comment type="similarity">
    <text evidence="2">Belongs to the methyltransferase superfamily.</text>
</comment>
<evidence type="ECO:0000256" key="2">
    <source>
        <dbReference type="ARBA" id="ARBA00008361"/>
    </source>
</evidence>
<dbReference type="Proteomes" id="UP001374584">
    <property type="component" value="Unassembled WGS sequence"/>
</dbReference>
<dbReference type="Pfam" id="PF03141">
    <property type="entry name" value="Methyltransf_29"/>
    <property type="match status" value="1"/>
</dbReference>
<dbReference type="PANTHER" id="PTHR44067">
    <property type="entry name" value="S-ADENOSYL-L-METHIONINE-DEPENDENT METHYLTRANSFERASE SUPERFAMILY PROTEIN-RELATED"/>
    <property type="match status" value="1"/>
</dbReference>
<dbReference type="AlphaFoldDB" id="A0AAN9NAA7"/>
<dbReference type="InterPro" id="IPR029063">
    <property type="entry name" value="SAM-dependent_MTases_sf"/>
</dbReference>
<dbReference type="GO" id="GO:0012505">
    <property type="term" value="C:endomembrane system"/>
    <property type="evidence" value="ECO:0007669"/>
    <property type="project" value="UniProtKB-SubCell"/>
</dbReference>
<dbReference type="SUPFAM" id="SSF53335">
    <property type="entry name" value="S-adenosyl-L-methionine-dependent methyltransferases"/>
    <property type="match status" value="1"/>
</dbReference>
<comment type="caution">
    <text evidence="8">The sequence shown here is derived from an EMBL/GenBank/DDBJ whole genome shotgun (WGS) entry which is preliminary data.</text>
</comment>
<evidence type="ECO:0000256" key="3">
    <source>
        <dbReference type="ARBA" id="ARBA00022603"/>
    </source>
</evidence>
<dbReference type="EMBL" id="JAYMYR010000004">
    <property type="protein sequence ID" value="KAK7368696.1"/>
    <property type="molecule type" value="Genomic_DNA"/>
</dbReference>
<evidence type="ECO:0000256" key="6">
    <source>
        <dbReference type="ARBA" id="ARBA00023180"/>
    </source>
</evidence>
<dbReference type="PANTHER" id="PTHR44067:SF5">
    <property type="entry name" value="EXPRESSED PROTEIN"/>
    <property type="match status" value="1"/>
</dbReference>
<keyword evidence="6" id="KW-0325">Glycoprotein</keyword>
<evidence type="ECO:0000313" key="8">
    <source>
        <dbReference type="EMBL" id="KAK7368696.1"/>
    </source>
</evidence>
<keyword evidence="5" id="KW-0735">Signal-anchor</keyword>
<reference evidence="8 9" key="1">
    <citation type="submission" date="2024-01" db="EMBL/GenBank/DDBJ databases">
        <title>The genomes of 5 underutilized Papilionoideae crops provide insights into root nodulation and disease resistanc.</title>
        <authorList>
            <person name="Jiang F."/>
        </authorList>
    </citation>
    <scope>NUCLEOTIDE SEQUENCE [LARGE SCALE GENOMIC DNA]</scope>
    <source>
        <strain evidence="8">JINMINGXINNONG_FW02</strain>
        <tissue evidence="8">Leaves</tissue>
    </source>
</reference>
<dbReference type="GO" id="GO:0008168">
    <property type="term" value="F:methyltransferase activity"/>
    <property type="evidence" value="ECO:0007669"/>
    <property type="project" value="UniProtKB-KW"/>
</dbReference>
<gene>
    <name evidence="8" type="ORF">VNO80_10724</name>
</gene>
<accession>A0AAN9NAA7</accession>
<protein>
    <recommendedName>
        <fullName evidence="10">Methyltransferase type 11 domain-containing protein</fullName>
    </recommendedName>
</protein>
<evidence type="ECO:0008006" key="10">
    <source>
        <dbReference type="Google" id="ProtNLM"/>
    </source>
</evidence>
<dbReference type="InterPro" id="IPR004159">
    <property type="entry name" value="Put_SAM_MeTrfase"/>
</dbReference>
<evidence type="ECO:0000256" key="7">
    <source>
        <dbReference type="ARBA" id="ARBA00037847"/>
    </source>
</evidence>
<dbReference type="GO" id="GO:0016020">
    <property type="term" value="C:membrane"/>
    <property type="evidence" value="ECO:0007669"/>
    <property type="project" value="UniProtKB-SubCell"/>
</dbReference>
<dbReference type="GO" id="GO:0032259">
    <property type="term" value="P:methylation"/>
    <property type="evidence" value="ECO:0007669"/>
    <property type="project" value="UniProtKB-KW"/>
</dbReference>
<dbReference type="InterPro" id="IPR053223">
    <property type="entry name" value="Prob_Methyltransferase"/>
</dbReference>
<sequence length="471" mass="52648">MLLSFFLPRALEQEKDVNDQFSKFRMMVCLADAFCFSKANVISISDIDCASLIYINSRSRLLKGFEYGSFSLTKTKGQRQCHQHSELVRVSVVVRKMGFTFTTMTLNLLLLIAMVATNILSLYHLSSTLQSPKSPKPPPPVPDQLLHQLHTIRATINHLTRLQNTNPTKKSTIPSDLLLYSQLSPIASSCHNHPELLHKYMTYTPFSLCPSDSDLAESLILRGCHPLPRRRCFSQTPQKPISPNSLPQNPFPSSLPDNAVVWDHYTCKSFDCINRQNPNLGFDPSRDVSKFNSYKSDLDLPINQLFQIAKAAKSVLRLGLDVGGGTGSFAAAMKVRNMTVVTTTMNVAAPNSEAVALRGLVPLHVPLQQRLPLFDGVVDLVRCGRAVNRWIPMTVLEFLLFDVDRVLRGGGYLWVDHFFSKRMDLEKVYAPLIGKLGYKKVKWAMGNKTDAGGVKNGEVFLTALLQKPVSR</sequence>
<comment type="subcellular location">
    <subcellularLocation>
        <location evidence="7">Endomembrane system</location>
        <topology evidence="7">Single-pass membrane protein</topology>
    </subcellularLocation>
    <subcellularLocation>
        <location evidence="1">Membrane</location>
        <topology evidence="1">Single-pass type II membrane protein</topology>
    </subcellularLocation>
</comment>
<evidence type="ECO:0000256" key="4">
    <source>
        <dbReference type="ARBA" id="ARBA00022679"/>
    </source>
</evidence>
<evidence type="ECO:0000313" key="9">
    <source>
        <dbReference type="Proteomes" id="UP001374584"/>
    </source>
</evidence>
<keyword evidence="9" id="KW-1185">Reference proteome</keyword>
<proteinExistence type="inferred from homology"/>
<keyword evidence="4" id="KW-0808">Transferase</keyword>
<evidence type="ECO:0000256" key="1">
    <source>
        <dbReference type="ARBA" id="ARBA00004606"/>
    </source>
</evidence>
<evidence type="ECO:0000256" key="5">
    <source>
        <dbReference type="ARBA" id="ARBA00022968"/>
    </source>
</evidence>
<organism evidence="8 9">
    <name type="scientific">Phaseolus coccineus</name>
    <name type="common">Scarlet runner bean</name>
    <name type="synonym">Phaseolus multiflorus</name>
    <dbReference type="NCBI Taxonomy" id="3886"/>
    <lineage>
        <taxon>Eukaryota</taxon>
        <taxon>Viridiplantae</taxon>
        <taxon>Streptophyta</taxon>
        <taxon>Embryophyta</taxon>
        <taxon>Tracheophyta</taxon>
        <taxon>Spermatophyta</taxon>
        <taxon>Magnoliopsida</taxon>
        <taxon>eudicotyledons</taxon>
        <taxon>Gunneridae</taxon>
        <taxon>Pentapetalae</taxon>
        <taxon>rosids</taxon>
        <taxon>fabids</taxon>
        <taxon>Fabales</taxon>
        <taxon>Fabaceae</taxon>
        <taxon>Papilionoideae</taxon>
        <taxon>50 kb inversion clade</taxon>
        <taxon>NPAAA clade</taxon>
        <taxon>indigoferoid/millettioid clade</taxon>
        <taxon>Phaseoleae</taxon>
        <taxon>Phaseolus</taxon>
    </lineage>
</organism>
<keyword evidence="5" id="KW-0812">Transmembrane</keyword>